<comment type="caution">
    <text evidence="6">The sequence shown here is derived from an EMBL/GenBank/DDBJ whole genome shotgun (WGS) entry which is preliminary data.</text>
</comment>
<dbReference type="SUPFAM" id="SSF48208">
    <property type="entry name" value="Six-hairpin glycosidases"/>
    <property type="match status" value="1"/>
</dbReference>
<dbReference type="InterPro" id="IPR033131">
    <property type="entry name" value="Pectinesterase_Asp_AS"/>
</dbReference>
<keyword evidence="1 4" id="KW-0378">Hydrolase</keyword>
<evidence type="ECO:0000256" key="1">
    <source>
        <dbReference type="ARBA" id="ARBA00022801"/>
    </source>
</evidence>
<protein>
    <recommendedName>
        <fullName evidence="4">Pectinesterase</fullName>
        <ecNumber evidence="4">3.1.1.11</ecNumber>
    </recommendedName>
</protein>
<dbReference type="InterPro" id="IPR008928">
    <property type="entry name" value="6-hairpin_glycosidase_sf"/>
</dbReference>
<dbReference type="Gene3D" id="2.160.20.10">
    <property type="entry name" value="Single-stranded right-handed beta-helix, Pectin lyase-like"/>
    <property type="match status" value="1"/>
</dbReference>
<feature type="domain" description="Pectinesterase catalytic" evidence="5">
    <location>
        <begin position="399"/>
        <end position="694"/>
    </location>
</feature>
<evidence type="ECO:0000256" key="2">
    <source>
        <dbReference type="ARBA" id="ARBA00023085"/>
    </source>
</evidence>
<name>A0A9D9N4C3_9BACT</name>
<proteinExistence type="predicted"/>
<accession>A0A9D9N4C3</accession>
<organism evidence="6 7">
    <name type="scientific">Candidatus Gallipaludibacter merdavium</name>
    <dbReference type="NCBI Taxonomy" id="2840839"/>
    <lineage>
        <taxon>Bacteria</taxon>
        <taxon>Pseudomonadati</taxon>
        <taxon>Bacteroidota</taxon>
        <taxon>Bacteroidia</taxon>
        <taxon>Bacteroidales</taxon>
        <taxon>Candidatus Gallipaludibacter</taxon>
    </lineage>
</organism>
<sequence length="712" mass="81634">MKKCLLILCLLGWLFQLTAKKTEHPHDYYMEWAERIATSEMQHNEHLWMADFRKKPKWDYTQGLIAKSMLELYKNTANQRYLDYVTEFADFFIDSTGTIMTYKKSDYNIDRINGGIFLFDLYTFIPQPQYKAALDSLRSQLDTHPRVKAGAFWHKKVYPHQVWLDGIYMGSPFYARYCNEFDQPQYYDDVTRQIIVADTYTRDPKTGLNYHGWDESKQQAWANKETGCSPNFWSRSIGWYCMAIVDVLDYLPADHKDRQQLIDILNRVCQSLLKYQDKKTKMWYQVTNMPKREGNYLESSGTAMYCYAMAKGARKDYLPEKYLQKAREIFDGLCTYSTQENPDGTTSITRACAVAGLGGKPYRSGTYEYYISEPVRNDDPKVIGPFILAAIELAKATPHIVVAKDGSGDYKTLQAAINAVPDYRKSRTIIYVKPGIYKEKVVIPASKQLLSIIGSNPENTIITYDNYAGKATPFDGTLGTSGSATLYAYPDDLYMENLTIANTAGMDQPIKGKGTQAVAAHVSADRVVFVNCRFIGNQDTLFTYRPYSRQYYKNCYIEGTTDFIFGWAAAVFDQCIIHSKKDSYITAASTNKDAAYGYLFYQCQLTADSLTTKVYLGRPWRPYAKTVFMECEMGAHIRPEGWHNWNKPLAEEVSYYGEYKNFGPGADLSQRVEWSKQMTEEEAEAYSLENILAGEDGWAPQTGIIRYKPIKQ</sequence>
<evidence type="ECO:0000256" key="4">
    <source>
        <dbReference type="RuleBase" id="RU000589"/>
    </source>
</evidence>
<dbReference type="InterPro" id="IPR011050">
    <property type="entry name" value="Pectin_lyase_fold/virulence"/>
</dbReference>
<dbReference type="Gene3D" id="1.50.10.10">
    <property type="match status" value="1"/>
</dbReference>
<dbReference type="Proteomes" id="UP000823641">
    <property type="component" value="Unassembled WGS sequence"/>
</dbReference>
<evidence type="ECO:0000259" key="5">
    <source>
        <dbReference type="Pfam" id="PF01095"/>
    </source>
</evidence>
<comment type="catalytic activity">
    <reaction evidence="4">
        <text>[(1-&gt;4)-alpha-D-galacturonosyl methyl ester](n) + n H2O = [(1-&gt;4)-alpha-D-galacturonosyl](n) + n methanol + n H(+)</text>
        <dbReference type="Rhea" id="RHEA:22380"/>
        <dbReference type="Rhea" id="RHEA-COMP:14570"/>
        <dbReference type="Rhea" id="RHEA-COMP:14573"/>
        <dbReference type="ChEBI" id="CHEBI:15377"/>
        <dbReference type="ChEBI" id="CHEBI:15378"/>
        <dbReference type="ChEBI" id="CHEBI:17790"/>
        <dbReference type="ChEBI" id="CHEBI:140522"/>
        <dbReference type="ChEBI" id="CHEBI:140523"/>
        <dbReference type="EC" id="3.1.1.11"/>
    </reaction>
</comment>
<dbReference type="EMBL" id="JADIMG010000068">
    <property type="protein sequence ID" value="MBO8460036.1"/>
    <property type="molecule type" value="Genomic_DNA"/>
</dbReference>
<gene>
    <name evidence="6" type="ORF">IAA73_06880</name>
</gene>
<feature type="chain" id="PRO_5039761887" description="Pectinesterase" evidence="4">
    <location>
        <begin position="20"/>
        <end position="712"/>
    </location>
</feature>
<dbReference type="GO" id="GO:0045490">
    <property type="term" value="P:pectin catabolic process"/>
    <property type="evidence" value="ECO:0007669"/>
    <property type="project" value="UniProtKB-UniRule"/>
</dbReference>
<dbReference type="GO" id="GO:0042545">
    <property type="term" value="P:cell wall modification"/>
    <property type="evidence" value="ECO:0007669"/>
    <property type="project" value="UniProtKB-UniRule"/>
</dbReference>
<evidence type="ECO:0000256" key="3">
    <source>
        <dbReference type="PROSITE-ProRule" id="PRU10040"/>
    </source>
</evidence>
<dbReference type="Pfam" id="PF01095">
    <property type="entry name" value="Pectinesterase"/>
    <property type="match status" value="1"/>
</dbReference>
<dbReference type="Pfam" id="PF07470">
    <property type="entry name" value="Glyco_hydro_88"/>
    <property type="match status" value="1"/>
</dbReference>
<dbReference type="PANTHER" id="PTHR33886">
    <property type="entry name" value="UNSATURATED RHAMNOGALACTURONAN HYDROLASE (EUROFUNG)"/>
    <property type="match status" value="1"/>
</dbReference>
<dbReference type="InterPro" id="IPR052043">
    <property type="entry name" value="PolySaccharide_Degr_Enz"/>
</dbReference>
<dbReference type="EC" id="3.1.1.11" evidence="4"/>
<dbReference type="AlphaFoldDB" id="A0A9D9N4C3"/>
<evidence type="ECO:0000313" key="6">
    <source>
        <dbReference type="EMBL" id="MBO8460036.1"/>
    </source>
</evidence>
<dbReference type="GO" id="GO:0030599">
    <property type="term" value="F:pectinesterase activity"/>
    <property type="evidence" value="ECO:0007669"/>
    <property type="project" value="UniProtKB-UniRule"/>
</dbReference>
<reference evidence="6" key="2">
    <citation type="journal article" date="2021" name="PeerJ">
        <title>Extensive microbial diversity within the chicken gut microbiome revealed by metagenomics and culture.</title>
        <authorList>
            <person name="Gilroy R."/>
            <person name="Ravi A."/>
            <person name="Getino M."/>
            <person name="Pursley I."/>
            <person name="Horton D.L."/>
            <person name="Alikhan N.F."/>
            <person name="Baker D."/>
            <person name="Gharbi K."/>
            <person name="Hall N."/>
            <person name="Watson M."/>
            <person name="Adriaenssens E.M."/>
            <person name="Foster-Nyarko E."/>
            <person name="Jarju S."/>
            <person name="Secka A."/>
            <person name="Antonio M."/>
            <person name="Oren A."/>
            <person name="Chaudhuri R.R."/>
            <person name="La Ragione R."/>
            <person name="Hildebrand F."/>
            <person name="Pallen M.J."/>
        </authorList>
    </citation>
    <scope>NUCLEOTIDE SEQUENCE</scope>
    <source>
        <strain evidence="6">G3-3990</strain>
    </source>
</reference>
<keyword evidence="2 4" id="KW-0063">Aspartyl esterase</keyword>
<dbReference type="InterPro" id="IPR012334">
    <property type="entry name" value="Pectin_lyas_fold"/>
</dbReference>
<reference evidence="6" key="1">
    <citation type="submission" date="2020-10" db="EMBL/GenBank/DDBJ databases">
        <authorList>
            <person name="Gilroy R."/>
        </authorList>
    </citation>
    <scope>NUCLEOTIDE SEQUENCE</scope>
    <source>
        <strain evidence="6">G3-3990</strain>
    </source>
</reference>
<dbReference type="InterPro" id="IPR010905">
    <property type="entry name" value="Glyco_hydro_88"/>
</dbReference>
<dbReference type="SUPFAM" id="SSF51126">
    <property type="entry name" value="Pectin lyase-like"/>
    <property type="match status" value="1"/>
</dbReference>
<feature type="active site" evidence="3">
    <location>
        <position position="562"/>
    </location>
</feature>
<evidence type="ECO:0000313" key="7">
    <source>
        <dbReference type="Proteomes" id="UP000823641"/>
    </source>
</evidence>
<dbReference type="PROSITE" id="PS00503">
    <property type="entry name" value="PECTINESTERASE_2"/>
    <property type="match status" value="1"/>
</dbReference>
<feature type="signal peptide" evidence="4">
    <location>
        <begin position="1"/>
        <end position="19"/>
    </location>
</feature>
<dbReference type="InterPro" id="IPR000070">
    <property type="entry name" value="Pectinesterase_cat"/>
</dbReference>
<dbReference type="InterPro" id="IPR012341">
    <property type="entry name" value="6hp_glycosidase-like_sf"/>
</dbReference>
<comment type="pathway">
    <text evidence="4">Glycan metabolism; pectin degradation; 2-dehydro-3-deoxy-D-gluconate from pectin: step 1/5.</text>
</comment>
<dbReference type="PANTHER" id="PTHR33886:SF8">
    <property type="entry name" value="UNSATURATED RHAMNOGALACTURONAN HYDROLASE (EUROFUNG)"/>
    <property type="match status" value="1"/>
</dbReference>
<keyword evidence="4" id="KW-0732">Signal</keyword>